<evidence type="ECO:0000259" key="1">
    <source>
        <dbReference type="Pfam" id="PF00144"/>
    </source>
</evidence>
<evidence type="ECO:0000313" key="2">
    <source>
        <dbReference type="EMBL" id="SFO42588.1"/>
    </source>
</evidence>
<evidence type="ECO:0000313" key="3">
    <source>
        <dbReference type="Proteomes" id="UP000183642"/>
    </source>
</evidence>
<dbReference type="InterPro" id="IPR012338">
    <property type="entry name" value="Beta-lactam/transpept-like"/>
</dbReference>
<dbReference type="Gene3D" id="3.40.710.10">
    <property type="entry name" value="DD-peptidase/beta-lactamase superfamily"/>
    <property type="match status" value="1"/>
</dbReference>
<dbReference type="Pfam" id="PF00144">
    <property type="entry name" value="Beta-lactamase"/>
    <property type="match status" value="1"/>
</dbReference>
<proteinExistence type="predicted"/>
<sequence>MLAVCERIDREIRTRPDFAHTSHLRVDVGGEVVFDHHYRGPAVADVFSVTKSVLAAVAGIAARDGHLRDLDLPVGPVLDLPLPGQTVRHLLTMTRGCETGGPYDIDEVCALPSGWLERIAAAPALEPPGTRFRYDNGAAHLLAAVLDRLLPGGLASFAERELFGPLGITGWRWHRDPDGVPTGHAHLELDAAGLAALGRLWLSGTLLDPGFARDMLTAHTRGGPPEERPYGYLVWIDDAGPLAGGWAGQHVHAVPAADAVVVTTGDPEFSFGPPPRDRLQDGWRPAHDLVAEHLLPVLVGG</sequence>
<reference evidence="3" key="1">
    <citation type="submission" date="2016-10" db="EMBL/GenBank/DDBJ databases">
        <authorList>
            <person name="Varghese N."/>
            <person name="Submissions S."/>
        </authorList>
    </citation>
    <scope>NUCLEOTIDE SEQUENCE [LARGE SCALE GENOMIC DNA]</scope>
    <source>
        <strain evidence="3">DSM 43161</strain>
    </source>
</reference>
<gene>
    <name evidence="2" type="ORF">SAMN05660359_03370</name>
</gene>
<dbReference type="InterPro" id="IPR001466">
    <property type="entry name" value="Beta-lactam-related"/>
</dbReference>
<dbReference type="PANTHER" id="PTHR43283">
    <property type="entry name" value="BETA-LACTAMASE-RELATED"/>
    <property type="match status" value="1"/>
</dbReference>
<dbReference type="SUPFAM" id="SSF56601">
    <property type="entry name" value="beta-lactamase/transpeptidase-like"/>
    <property type="match status" value="1"/>
</dbReference>
<organism evidence="2 3">
    <name type="scientific">Geodermatophilus obscurus</name>
    <dbReference type="NCBI Taxonomy" id="1861"/>
    <lineage>
        <taxon>Bacteria</taxon>
        <taxon>Bacillati</taxon>
        <taxon>Actinomycetota</taxon>
        <taxon>Actinomycetes</taxon>
        <taxon>Geodermatophilales</taxon>
        <taxon>Geodermatophilaceae</taxon>
        <taxon>Geodermatophilus</taxon>
    </lineage>
</organism>
<dbReference type="PANTHER" id="PTHR43283:SF7">
    <property type="entry name" value="BETA-LACTAMASE-RELATED DOMAIN-CONTAINING PROTEIN"/>
    <property type="match status" value="1"/>
</dbReference>
<dbReference type="AlphaFoldDB" id="A0A1I5H2N9"/>
<name>A0A1I5H2N9_9ACTN</name>
<dbReference type="EMBL" id="FOWE01000008">
    <property type="protein sequence ID" value="SFO42588.1"/>
    <property type="molecule type" value="Genomic_DNA"/>
</dbReference>
<dbReference type="InterPro" id="IPR050789">
    <property type="entry name" value="Diverse_Enzym_Activities"/>
</dbReference>
<accession>A0A1I5H2N9</accession>
<dbReference type="Proteomes" id="UP000183642">
    <property type="component" value="Unassembled WGS sequence"/>
</dbReference>
<feature type="domain" description="Beta-lactamase-related" evidence="1">
    <location>
        <begin position="29"/>
        <end position="262"/>
    </location>
</feature>
<protein>
    <submittedName>
        <fullName evidence="2">CubicO group peptidase, beta-lactamase class C family</fullName>
    </submittedName>
</protein>
<keyword evidence="3" id="KW-1185">Reference proteome</keyword>